<evidence type="ECO:0000256" key="15">
    <source>
        <dbReference type="ARBA" id="ARBA00024861"/>
    </source>
</evidence>
<evidence type="ECO:0000256" key="6">
    <source>
        <dbReference type="ARBA" id="ARBA00022490"/>
    </source>
</evidence>
<keyword evidence="10" id="KW-0479">Metal-binding</keyword>
<dbReference type="GO" id="GO:0005524">
    <property type="term" value="F:ATP binding"/>
    <property type="evidence" value="ECO:0007669"/>
    <property type="project" value="UniProtKB-KW"/>
</dbReference>
<dbReference type="InterPro" id="IPR013820">
    <property type="entry name" value="ATP_PRibTrfase_cat"/>
</dbReference>
<keyword evidence="7" id="KW-0028">Amino-acid biosynthesis</keyword>
<dbReference type="EC" id="2.4.2.17" evidence="4 16"/>
<evidence type="ECO:0000256" key="1">
    <source>
        <dbReference type="ARBA" id="ARBA00000915"/>
    </source>
</evidence>
<comment type="caution">
    <text evidence="19">The sequence shown here is derived from an EMBL/GenBank/DDBJ whole genome shotgun (WGS) entry which is preliminary data.</text>
</comment>
<comment type="catalytic activity">
    <reaction evidence="1">
        <text>1-(5-phospho-beta-D-ribosyl)-ATP + diphosphate = 5-phospho-alpha-D-ribose 1-diphosphate + ATP</text>
        <dbReference type="Rhea" id="RHEA:18473"/>
        <dbReference type="ChEBI" id="CHEBI:30616"/>
        <dbReference type="ChEBI" id="CHEBI:33019"/>
        <dbReference type="ChEBI" id="CHEBI:58017"/>
        <dbReference type="ChEBI" id="CHEBI:73183"/>
        <dbReference type="EC" id="2.4.2.17"/>
    </reaction>
</comment>
<keyword evidence="12" id="KW-0067">ATP-binding</keyword>
<dbReference type="PANTHER" id="PTHR21403:SF10">
    <property type="entry name" value="ATP PHOSPHORIBOSYLTRANSFERASE"/>
    <property type="match status" value="1"/>
</dbReference>
<dbReference type="InterPro" id="IPR001348">
    <property type="entry name" value="ATP_PRibTrfase_HisG"/>
</dbReference>
<keyword evidence="8 19" id="KW-0328">Glycosyltransferase</keyword>
<dbReference type="GO" id="GO:0000287">
    <property type="term" value="F:magnesium ion binding"/>
    <property type="evidence" value="ECO:0007669"/>
    <property type="project" value="InterPro"/>
</dbReference>
<evidence type="ECO:0000313" key="19">
    <source>
        <dbReference type="EMBL" id="HEH34633.1"/>
    </source>
</evidence>
<evidence type="ECO:0000256" key="13">
    <source>
        <dbReference type="ARBA" id="ARBA00022842"/>
    </source>
</evidence>
<evidence type="ECO:0000256" key="10">
    <source>
        <dbReference type="ARBA" id="ARBA00022723"/>
    </source>
</evidence>
<dbReference type="Gene3D" id="3.40.190.10">
    <property type="entry name" value="Periplasmic binding protein-like II"/>
    <property type="match status" value="2"/>
</dbReference>
<comment type="pathway">
    <text evidence="3">Amino-acid biosynthesis; L-histidine biosynthesis; L-histidine from 5-phospho-alpha-D-ribose 1-diphosphate: step 1/9.</text>
</comment>
<dbReference type="NCBIfam" id="TIGR03455">
    <property type="entry name" value="HisG_C-term"/>
    <property type="match status" value="1"/>
</dbReference>
<accession>A0A7J2TGB2</accession>
<dbReference type="Gene3D" id="3.30.70.120">
    <property type="match status" value="1"/>
</dbReference>
<name>A0A7J2TGB2_ARCFL</name>
<feature type="domain" description="Histidine biosynthesis HisG C-terminal" evidence="18">
    <location>
        <begin position="227"/>
        <end position="291"/>
    </location>
</feature>
<evidence type="ECO:0000256" key="4">
    <source>
        <dbReference type="ARBA" id="ARBA00011946"/>
    </source>
</evidence>
<evidence type="ECO:0000256" key="11">
    <source>
        <dbReference type="ARBA" id="ARBA00022741"/>
    </source>
</evidence>
<keyword evidence="9 19" id="KW-0808">Transferase</keyword>
<evidence type="ECO:0000256" key="9">
    <source>
        <dbReference type="ARBA" id="ARBA00022679"/>
    </source>
</evidence>
<evidence type="ECO:0000256" key="7">
    <source>
        <dbReference type="ARBA" id="ARBA00022605"/>
    </source>
</evidence>
<evidence type="ECO:0000256" key="2">
    <source>
        <dbReference type="ARBA" id="ARBA00004496"/>
    </source>
</evidence>
<organism evidence="19">
    <name type="scientific">Archaeoglobus fulgidus</name>
    <dbReference type="NCBI Taxonomy" id="2234"/>
    <lineage>
        <taxon>Archaea</taxon>
        <taxon>Methanobacteriati</taxon>
        <taxon>Methanobacteriota</taxon>
        <taxon>Archaeoglobi</taxon>
        <taxon>Archaeoglobales</taxon>
        <taxon>Archaeoglobaceae</taxon>
        <taxon>Archaeoglobus</taxon>
    </lineage>
</organism>
<evidence type="ECO:0000259" key="18">
    <source>
        <dbReference type="Pfam" id="PF08029"/>
    </source>
</evidence>
<dbReference type="Pfam" id="PF08029">
    <property type="entry name" value="HisG_C"/>
    <property type="match status" value="1"/>
</dbReference>
<evidence type="ECO:0000256" key="5">
    <source>
        <dbReference type="ARBA" id="ARBA00020998"/>
    </source>
</evidence>
<evidence type="ECO:0000256" key="8">
    <source>
        <dbReference type="ARBA" id="ARBA00022676"/>
    </source>
</evidence>
<keyword evidence="14" id="KW-0368">Histidine biosynthesis</keyword>
<dbReference type="InterPro" id="IPR013115">
    <property type="entry name" value="HisG_C"/>
</dbReference>
<dbReference type="PANTHER" id="PTHR21403">
    <property type="entry name" value="ATP PHOSPHORIBOSYLTRANSFERASE ATP-PRTASE"/>
    <property type="match status" value="1"/>
</dbReference>
<evidence type="ECO:0000259" key="17">
    <source>
        <dbReference type="Pfam" id="PF01634"/>
    </source>
</evidence>
<dbReference type="SUPFAM" id="SSF53850">
    <property type="entry name" value="Periplasmic binding protein-like II"/>
    <property type="match status" value="1"/>
</dbReference>
<sequence>MLVKVYFPDGHLEKPIWDALQTAGYRLGKSERGYLIDVDHPKLIFKQVRPQIMPLYIELGKGDAGITGQDILENWKLKMELENVVVVDYLPLRPTKLVAAISEEVYPSVRSIEDLKRAVEGRTVYIASEFPEIAKKYAEKHNLNAVVFDPIGKTEAAILPPLPEADLIIEVTEFGTTLKENRCRIIDVLMEVQSVFIANKNSMQDREKREVLENLLTDIKEVINSRNLVSLYFNVPEEQNLRRIVEYLTSEGFDPTISPLAKGAAAVHIVVDKARVKFLKPVLRAMGAKRIGTSPVITFGD</sequence>
<dbReference type="GO" id="GO:0003879">
    <property type="term" value="F:ATP phosphoribosyltransferase activity"/>
    <property type="evidence" value="ECO:0007669"/>
    <property type="project" value="UniProtKB-UniRule"/>
</dbReference>
<dbReference type="UniPathway" id="UPA00031">
    <property type="reaction ID" value="UER00006"/>
</dbReference>
<dbReference type="InterPro" id="IPR015867">
    <property type="entry name" value="N-reg_PII/ATP_PRibTrfase_C"/>
</dbReference>
<reference evidence="19" key="1">
    <citation type="journal article" date="2020" name="mSystems">
        <title>Genome- and Community-Level Interaction Insights into Carbon Utilization and Element Cycling Functions of Hydrothermarchaeota in Hydrothermal Sediment.</title>
        <authorList>
            <person name="Zhou Z."/>
            <person name="Liu Y."/>
            <person name="Xu W."/>
            <person name="Pan J."/>
            <person name="Luo Z.H."/>
            <person name="Li M."/>
        </authorList>
    </citation>
    <scope>NUCLEOTIDE SEQUENCE [LARGE SCALE GENOMIC DNA]</scope>
    <source>
        <strain evidence="19">SpSt-26</strain>
    </source>
</reference>
<comment type="subcellular location">
    <subcellularLocation>
        <location evidence="2">Cytoplasm</location>
    </subcellularLocation>
</comment>
<dbReference type="EMBL" id="DSLA01000010">
    <property type="protein sequence ID" value="HEH34633.1"/>
    <property type="molecule type" value="Genomic_DNA"/>
</dbReference>
<dbReference type="GO" id="GO:0000105">
    <property type="term" value="P:L-histidine biosynthetic process"/>
    <property type="evidence" value="ECO:0007669"/>
    <property type="project" value="UniProtKB-UniRule"/>
</dbReference>
<keyword evidence="6" id="KW-0963">Cytoplasm</keyword>
<evidence type="ECO:0000256" key="16">
    <source>
        <dbReference type="NCBIfam" id="TIGR00070"/>
    </source>
</evidence>
<comment type="function">
    <text evidence="15">Catalyzes the condensation of ATP and 5-phosphoribose 1-diphosphate to form N'-(5'-phosphoribosyl)-ATP (PR-ATP). Has a crucial role in the pathway because the rate of histidine biosynthesis seems to be controlled primarily by regulation of HisG enzymatic activity.</text>
</comment>
<dbReference type="NCBIfam" id="TIGR00070">
    <property type="entry name" value="hisG"/>
    <property type="match status" value="1"/>
</dbReference>
<protein>
    <recommendedName>
        <fullName evidence="5 16">ATP phosphoribosyltransferase</fullName>
        <ecNumber evidence="4 16">2.4.2.17</ecNumber>
    </recommendedName>
</protein>
<feature type="domain" description="ATP phosphoribosyltransferase catalytic" evidence="17">
    <location>
        <begin position="49"/>
        <end position="220"/>
    </location>
</feature>
<keyword evidence="13" id="KW-0460">Magnesium</keyword>
<proteinExistence type="predicted"/>
<gene>
    <name evidence="19" type="primary">hisG</name>
    <name evidence="19" type="ORF">ENP88_00445</name>
</gene>
<dbReference type="Pfam" id="PF01634">
    <property type="entry name" value="HisG"/>
    <property type="match status" value="1"/>
</dbReference>
<evidence type="ECO:0000256" key="12">
    <source>
        <dbReference type="ARBA" id="ARBA00022840"/>
    </source>
</evidence>
<dbReference type="AlphaFoldDB" id="A0A7J2TGB2"/>
<keyword evidence="11" id="KW-0547">Nucleotide-binding</keyword>
<evidence type="ECO:0000256" key="3">
    <source>
        <dbReference type="ARBA" id="ARBA00004667"/>
    </source>
</evidence>
<evidence type="ECO:0000256" key="14">
    <source>
        <dbReference type="ARBA" id="ARBA00023102"/>
    </source>
</evidence>
<dbReference type="GO" id="GO:0005737">
    <property type="term" value="C:cytoplasm"/>
    <property type="evidence" value="ECO:0007669"/>
    <property type="project" value="UniProtKB-SubCell"/>
</dbReference>